<proteinExistence type="predicted"/>
<comment type="caution">
    <text evidence="1">The sequence shown here is derived from an EMBL/GenBank/DDBJ whole genome shotgun (WGS) entry which is preliminary data.</text>
</comment>
<organism evidence="1 2">
    <name type="scientific">Durusdinium trenchii</name>
    <dbReference type="NCBI Taxonomy" id="1381693"/>
    <lineage>
        <taxon>Eukaryota</taxon>
        <taxon>Sar</taxon>
        <taxon>Alveolata</taxon>
        <taxon>Dinophyceae</taxon>
        <taxon>Suessiales</taxon>
        <taxon>Symbiodiniaceae</taxon>
        <taxon>Durusdinium</taxon>
    </lineage>
</organism>
<keyword evidence="2" id="KW-1185">Reference proteome</keyword>
<dbReference type="EMBL" id="CAXAMM010004446">
    <property type="protein sequence ID" value="CAK9003580.1"/>
    <property type="molecule type" value="Genomic_DNA"/>
</dbReference>
<evidence type="ECO:0000313" key="1">
    <source>
        <dbReference type="EMBL" id="CAK9003580.1"/>
    </source>
</evidence>
<dbReference type="Proteomes" id="UP001642464">
    <property type="component" value="Unassembled WGS sequence"/>
</dbReference>
<sequence length="238" mass="27305">MSLQCQGTFLHFVEESGSSRRTQSESPTPKSDASMDWLLCETADTFLWDLELIHFCASACFQFRAWRNEGRRRPHPGRCELYQEAPMSLGSTGHPWFCAPPCVYTFYGKCSRAAWCQYCHLEHPEAKRKLSKSERLLMNSLDESMALSVVLWHIRRQSQKANLYQELRLLLAVIQRRVNLLGGGRVCQKTLAANKTLRALSLGRLFDVIQQSGQVDPDFKKELQDLVQKLRPQLVSRG</sequence>
<gene>
    <name evidence="1" type="ORF">SCF082_LOCUS7804</name>
</gene>
<name>A0ABP0IQD1_9DINO</name>
<evidence type="ECO:0000313" key="2">
    <source>
        <dbReference type="Proteomes" id="UP001642464"/>
    </source>
</evidence>
<accession>A0ABP0IQD1</accession>
<reference evidence="1 2" key="1">
    <citation type="submission" date="2024-02" db="EMBL/GenBank/DDBJ databases">
        <authorList>
            <person name="Chen Y."/>
            <person name="Shah S."/>
            <person name="Dougan E. K."/>
            <person name="Thang M."/>
            <person name="Chan C."/>
        </authorList>
    </citation>
    <scope>NUCLEOTIDE SEQUENCE [LARGE SCALE GENOMIC DNA]</scope>
</reference>
<protein>
    <submittedName>
        <fullName evidence="1">C3H1-type domain-containing protein</fullName>
    </submittedName>
</protein>